<comment type="caution">
    <text evidence="3">The sequence shown here is derived from an EMBL/GenBank/DDBJ whole genome shotgun (WGS) entry which is preliminary data.</text>
</comment>
<proteinExistence type="predicted"/>
<feature type="region of interest" description="Disordered" evidence="1">
    <location>
        <begin position="18"/>
        <end position="54"/>
    </location>
</feature>
<feature type="transmembrane region" description="Helical" evidence="2">
    <location>
        <begin position="168"/>
        <end position="191"/>
    </location>
</feature>
<keyword evidence="2" id="KW-0812">Transmembrane</keyword>
<gene>
    <name evidence="3" type="ORF">EMPG_13907</name>
</gene>
<organism evidence="3 4">
    <name type="scientific">Blastomyces silverae</name>
    <dbReference type="NCBI Taxonomy" id="2060906"/>
    <lineage>
        <taxon>Eukaryota</taxon>
        <taxon>Fungi</taxon>
        <taxon>Dikarya</taxon>
        <taxon>Ascomycota</taxon>
        <taxon>Pezizomycotina</taxon>
        <taxon>Eurotiomycetes</taxon>
        <taxon>Eurotiomycetidae</taxon>
        <taxon>Onygenales</taxon>
        <taxon>Ajellomycetaceae</taxon>
        <taxon>Blastomyces</taxon>
    </lineage>
</organism>
<keyword evidence="2" id="KW-0472">Membrane</keyword>
<sequence>MDAIPEFPVKGDATALAANGTRATNRTTTKTTLPVTTTLPETFKRDSHSSTSTSTSSNLLAILTALPIPLQTAIYSHLPESFTSRLSPFMDAYTARLSAHPHITTFVTIQLLFTGLPLLLFTLFATGTILFSLVLALLGAVALSALIIGGALLVLVPVTVAGAVVAGMMWIGCWMGWYGVVWAALAFGRLVGSGGSEQRYGGARENDEDGVVMGKWEGKWEEWRREKAGGREKGSTGNGE</sequence>
<accession>A0A0H1BI55</accession>
<evidence type="ECO:0000313" key="4">
    <source>
        <dbReference type="Proteomes" id="UP000053573"/>
    </source>
</evidence>
<dbReference type="EMBL" id="LDEV01001914">
    <property type="protein sequence ID" value="KLJ10732.1"/>
    <property type="molecule type" value="Genomic_DNA"/>
</dbReference>
<dbReference type="OrthoDB" id="4188901at2759"/>
<evidence type="ECO:0000256" key="2">
    <source>
        <dbReference type="SAM" id="Phobius"/>
    </source>
</evidence>
<dbReference type="Pfam" id="PF16015">
    <property type="entry name" value="Promethin"/>
    <property type="match status" value="1"/>
</dbReference>
<dbReference type="AlphaFoldDB" id="A0A0H1BI55"/>
<evidence type="ECO:0000256" key="1">
    <source>
        <dbReference type="SAM" id="MobiDB-lite"/>
    </source>
</evidence>
<feature type="compositionally biased region" description="Low complexity" evidence="1">
    <location>
        <begin position="18"/>
        <end position="41"/>
    </location>
</feature>
<feature type="transmembrane region" description="Helical" evidence="2">
    <location>
        <begin position="133"/>
        <end position="156"/>
    </location>
</feature>
<dbReference type="STRING" id="2060906.A0A0H1BI55"/>
<name>A0A0H1BI55_9EURO</name>
<dbReference type="Proteomes" id="UP000053573">
    <property type="component" value="Unassembled WGS sequence"/>
</dbReference>
<keyword evidence="2" id="KW-1133">Transmembrane helix</keyword>
<keyword evidence="4" id="KW-1185">Reference proteome</keyword>
<evidence type="ECO:0000313" key="3">
    <source>
        <dbReference type="EMBL" id="KLJ10732.1"/>
    </source>
</evidence>
<protein>
    <submittedName>
        <fullName evidence="3">Uncharacterized protein</fullName>
    </submittedName>
</protein>
<feature type="transmembrane region" description="Helical" evidence="2">
    <location>
        <begin position="98"/>
        <end position="121"/>
    </location>
</feature>
<reference evidence="4" key="1">
    <citation type="journal article" date="2015" name="PLoS Genet.">
        <title>The dynamic genome and transcriptome of the human fungal pathogen Blastomyces and close relative Emmonsia.</title>
        <authorList>
            <person name="Munoz J.F."/>
            <person name="Gauthier G.M."/>
            <person name="Desjardins C.A."/>
            <person name="Gallo J.E."/>
            <person name="Holder J."/>
            <person name="Sullivan T.D."/>
            <person name="Marty A.J."/>
            <person name="Carmen J.C."/>
            <person name="Chen Z."/>
            <person name="Ding L."/>
            <person name="Gujja S."/>
            <person name="Magrini V."/>
            <person name="Misas E."/>
            <person name="Mitreva M."/>
            <person name="Priest M."/>
            <person name="Saif S."/>
            <person name="Whiston E.A."/>
            <person name="Young S."/>
            <person name="Zeng Q."/>
            <person name="Goldman W.E."/>
            <person name="Mardis E.R."/>
            <person name="Taylor J.W."/>
            <person name="McEwen J.G."/>
            <person name="Clay O.K."/>
            <person name="Klein B.S."/>
            <person name="Cuomo C.A."/>
        </authorList>
    </citation>
    <scope>NUCLEOTIDE SEQUENCE [LARGE SCALE GENOMIC DNA]</scope>
    <source>
        <strain evidence="4">UAMH 139</strain>
    </source>
</reference>